<dbReference type="GO" id="GO:0005737">
    <property type="term" value="C:cytoplasm"/>
    <property type="evidence" value="ECO:0007669"/>
    <property type="project" value="UniProtKB-SubCell"/>
</dbReference>
<keyword evidence="13" id="KW-1185">Reference proteome</keyword>
<dbReference type="PROSITE" id="PS50089">
    <property type="entry name" value="ZF_RING_2"/>
    <property type="match status" value="1"/>
</dbReference>
<dbReference type="PROSITE" id="PS51154">
    <property type="entry name" value="MACRO"/>
    <property type="match status" value="1"/>
</dbReference>
<dbReference type="InterPro" id="IPR048409">
    <property type="entry name" value="DTX3L_KH-like"/>
</dbReference>
<dbReference type="KEGG" id="bfo:118420216"/>
<evidence type="ECO:0000256" key="5">
    <source>
        <dbReference type="ARBA" id="ARBA00022723"/>
    </source>
</evidence>
<feature type="region of interest" description="Disordered" evidence="10">
    <location>
        <begin position="557"/>
        <end position="665"/>
    </location>
</feature>
<dbReference type="Pfam" id="PF01661">
    <property type="entry name" value="Macro"/>
    <property type="match status" value="1"/>
</dbReference>
<evidence type="ECO:0000259" key="11">
    <source>
        <dbReference type="PROSITE" id="PS50089"/>
    </source>
</evidence>
<dbReference type="SMART" id="SM00506">
    <property type="entry name" value="A1pp"/>
    <property type="match status" value="1"/>
</dbReference>
<dbReference type="GO" id="GO:0008270">
    <property type="term" value="F:zinc ion binding"/>
    <property type="evidence" value="ECO:0007669"/>
    <property type="project" value="UniProtKB-KW"/>
</dbReference>
<evidence type="ECO:0000256" key="2">
    <source>
        <dbReference type="ARBA" id="ARBA00004906"/>
    </source>
</evidence>
<evidence type="ECO:0000256" key="1">
    <source>
        <dbReference type="ARBA" id="ARBA00000900"/>
    </source>
</evidence>
<organism evidence="13 14">
    <name type="scientific">Branchiostoma floridae</name>
    <name type="common">Florida lancelet</name>
    <name type="synonym">Amphioxus</name>
    <dbReference type="NCBI Taxonomy" id="7739"/>
    <lineage>
        <taxon>Eukaryota</taxon>
        <taxon>Metazoa</taxon>
        <taxon>Chordata</taxon>
        <taxon>Cephalochordata</taxon>
        <taxon>Leptocardii</taxon>
        <taxon>Amphioxiformes</taxon>
        <taxon>Branchiostomatidae</taxon>
        <taxon>Branchiostoma</taxon>
    </lineage>
</organism>
<dbReference type="GO" id="GO:0007219">
    <property type="term" value="P:Notch signaling pathway"/>
    <property type="evidence" value="ECO:0000318"/>
    <property type="project" value="GO_Central"/>
</dbReference>
<dbReference type="InterPro" id="IPR039398">
    <property type="entry name" value="Deltex_fam"/>
</dbReference>
<dbReference type="Gene3D" id="3.40.220.10">
    <property type="entry name" value="Leucine Aminopeptidase, subunit E, domain 1"/>
    <property type="match status" value="1"/>
</dbReference>
<name>A0A9J7LH51_BRAFL</name>
<evidence type="ECO:0000256" key="7">
    <source>
        <dbReference type="ARBA" id="ARBA00022833"/>
    </source>
</evidence>
<feature type="region of interest" description="Disordered" evidence="10">
    <location>
        <begin position="326"/>
        <end position="361"/>
    </location>
</feature>
<keyword evidence="7 9" id="KW-0862">Zinc</keyword>
<sequence length="853" mass="91512">MDTEEAPGAHANPSTGPLSDNDEPMLSDNEDPQTQASRNTSPPNEPQKDEISAPSDDAGDYDDHVPGDQSITRSLRAEADDTTEEDGDNLTPTDNDASSPDDSQTTESTKRDESSDYNDADATQSGGPKRRTEAFYKEKLDKNGMPVDQTSPVASDTTGKLLTGKKHKVDNADCTAGSTGSSQESNSFFEVFVDADILTYMRHKHHAEIAEIGKMYKSVFHTSPDNTKAYFVPSPSQGRNPQPEQAIDEFTTLYQDVFHKITCENFNVVQHKLAPTFLLDGVRKVRQNHPEVLTKATDDDTKVMFMGEPEKIRAARADFCGIMGIPVSRGSRGRHPNPPTSTESTGSTTDAPKGAEGGENSPVILFTHTFEQEVEVKVAHGNITTLKVDAIVNAADARLKHGGGVAKAIVDAGGYIIQEESTEKMKTRGFLKPTETEITGAGSLPCKNIIHAHGPRWQGDSQAKHCTNMLTQTCINILQAAERLKAESVAIPAISSGKYGMPKHLCAQALLSGVLDYVNTKTKPTNSLKDIWFIDMTGETIGVLVEVFDTGISALESSSHRGKAKSKPTVKPIIRASQPQVRNQPLTKSYASAAATKPSPASGHPHRNDSSQAGALIAPGWAQQVTKDRSSQQGKGGATGGGNIGTTGAATGHKTSGQQSTGKKDEKCPICLSVQTNPCYLPCKAKGCKAVFCKTCLDKAMKTKSQCPVCSAVVGKLTGNQPEGSMKVSYNRQMNLAGNNKQTGAIIIDYAFGNGIQGSEHPNPGQPYTGTTRRAYLPYNADGKKVLGLLRQAFEQKLVFTIGTSSTSGLSDRVTWNDIHHKTSTYGGPSMHGYPDPGYLKRVTEELAAKGIK</sequence>
<feature type="compositionally biased region" description="Basic and acidic residues" evidence="10">
    <location>
        <begin position="130"/>
        <end position="142"/>
    </location>
</feature>
<dbReference type="CDD" id="cd02907">
    <property type="entry name" value="Macro_Af1521_BAL-like"/>
    <property type="match status" value="1"/>
</dbReference>
<feature type="compositionally biased region" description="Polar residues" evidence="10">
    <location>
        <begin position="577"/>
        <end position="586"/>
    </location>
</feature>
<dbReference type="Pfam" id="PF18102">
    <property type="entry name" value="DTC"/>
    <property type="match status" value="1"/>
</dbReference>
<dbReference type="Gene3D" id="3.30.40.10">
    <property type="entry name" value="Zinc/RING finger domain, C3HC4 (zinc finger)"/>
    <property type="match status" value="1"/>
</dbReference>
<keyword evidence="6 8" id="KW-0863">Zinc-finger</keyword>
<dbReference type="OrthoDB" id="6133115at2759"/>
<dbReference type="GO" id="GO:0005654">
    <property type="term" value="C:nucleoplasm"/>
    <property type="evidence" value="ECO:0000318"/>
    <property type="project" value="GO_Central"/>
</dbReference>
<evidence type="ECO:0000313" key="14">
    <source>
        <dbReference type="RefSeq" id="XP_035682826.1"/>
    </source>
</evidence>
<gene>
    <name evidence="14" type="primary">LOC118420216</name>
</gene>
<keyword evidence="5 9" id="KW-0479">Metal-binding</keyword>
<feature type="domain" description="Macro" evidence="12">
    <location>
        <begin position="363"/>
        <end position="552"/>
    </location>
</feature>
<proteinExistence type="inferred from homology"/>
<comment type="pathway">
    <text evidence="2 9">Protein modification; protein ubiquitination.</text>
</comment>
<feature type="compositionally biased region" description="Polar residues" evidence="10">
    <location>
        <begin position="90"/>
        <end position="107"/>
    </location>
</feature>
<dbReference type="InterPro" id="IPR013083">
    <property type="entry name" value="Znf_RING/FYVE/PHD"/>
</dbReference>
<feature type="domain" description="RING-type" evidence="11">
    <location>
        <begin position="668"/>
        <end position="711"/>
    </location>
</feature>
<reference evidence="13" key="1">
    <citation type="journal article" date="2020" name="Nat. Ecol. Evol.">
        <title>Deeply conserved synteny resolves early events in vertebrate evolution.</title>
        <authorList>
            <person name="Simakov O."/>
            <person name="Marletaz F."/>
            <person name="Yue J.X."/>
            <person name="O'Connell B."/>
            <person name="Jenkins J."/>
            <person name="Brandt A."/>
            <person name="Calef R."/>
            <person name="Tung C.H."/>
            <person name="Huang T.K."/>
            <person name="Schmutz J."/>
            <person name="Satoh N."/>
            <person name="Yu J.K."/>
            <person name="Putnam N.H."/>
            <person name="Green R.E."/>
            <person name="Rokhsar D.S."/>
        </authorList>
    </citation>
    <scope>NUCLEOTIDE SEQUENCE [LARGE SCALE GENOMIC DNA]</scope>
    <source>
        <strain evidence="13">S238N-H82</strain>
    </source>
</reference>
<evidence type="ECO:0000259" key="12">
    <source>
        <dbReference type="PROSITE" id="PS51154"/>
    </source>
</evidence>
<dbReference type="GO" id="GO:0016567">
    <property type="term" value="P:protein ubiquitination"/>
    <property type="evidence" value="ECO:0000318"/>
    <property type="project" value="GO_Central"/>
</dbReference>
<accession>A0A9J7LH51</accession>
<dbReference type="OMA" id="YINIFAM"/>
<evidence type="ECO:0000256" key="4">
    <source>
        <dbReference type="ARBA" id="ARBA00022679"/>
    </source>
</evidence>
<feature type="compositionally biased region" description="Polar residues" evidence="10">
    <location>
        <begin position="32"/>
        <end position="42"/>
    </location>
</feature>
<comment type="catalytic activity">
    <reaction evidence="1 9">
        <text>S-ubiquitinyl-[E2 ubiquitin-conjugating enzyme]-L-cysteine + [acceptor protein]-L-lysine = [E2 ubiquitin-conjugating enzyme]-L-cysteine + N(6)-ubiquitinyl-[acceptor protein]-L-lysine.</text>
        <dbReference type="EC" id="2.3.2.27"/>
    </reaction>
</comment>
<dbReference type="GO" id="GO:0061630">
    <property type="term" value="F:ubiquitin protein ligase activity"/>
    <property type="evidence" value="ECO:0000318"/>
    <property type="project" value="GO_Central"/>
</dbReference>
<dbReference type="Gene3D" id="3.30.390.130">
    <property type="match status" value="1"/>
</dbReference>
<evidence type="ECO:0000256" key="3">
    <source>
        <dbReference type="ARBA" id="ARBA00009413"/>
    </source>
</evidence>
<keyword evidence="4 9" id="KW-0808">Transferase</keyword>
<dbReference type="InterPro" id="IPR001841">
    <property type="entry name" value="Znf_RING"/>
</dbReference>
<dbReference type="RefSeq" id="XP_035682826.1">
    <property type="nucleotide sequence ID" value="XM_035826933.1"/>
</dbReference>
<dbReference type="PANTHER" id="PTHR12622">
    <property type="entry name" value="DELTEX-RELATED"/>
    <property type="match status" value="1"/>
</dbReference>
<dbReference type="InterPro" id="IPR039396">
    <property type="entry name" value="Deltex_C"/>
</dbReference>
<dbReference type="SUPFAM" id="SSF57850">
    <property type="entry name" value="RING/U-box"/>
    <property type="match status" value="1"/>
</dbReference>
<dbReference type="GeneID" id="118420216"/>
<evidence type="ECO:0000256" key="9">
    <source>
        <dbReference type="RuleBase" id="RU367105"/>
    </source>
</evidence>
<dbReference type="CDD" id="cd09633">
    <property type="entry name" value="Deltex_C"/>
    <property type="match status" value="1"/>
</dbReference>
<dbReference type="AlphaFoldDB" id="A0A9J7LH51"/>
<comment type="similarity">
    <text evidence="3 9">Belongs to the Deltex family.</text>
</comment>
<feature type="compositionally biased region" description="Low complexity" evidence="10">
    <location>
        <begin position="587"/>
        <end position="602"/>
    </location>
</feature>
<protein>
    <recommendedName>
        <fullName evidence="9">E3 ubiquitin-protein ligase</fullName>
        <ecNumber evidence="9">2.3.2.27</ecNumber>
    </recommendedName>
</protein>
<dbReference type="InterPro" id="IPR043472">
    <property type="entry name" value="Macro_dom-like"/>
</dbReference>
<evidence type="ECO:0000313" key="13">
    <source>
        <dbReference type="Proteomes" id="UP000001554"/>
    </source>
</evidence>
<evidence type="ECO:0000256" key="8">
    <source>
        <dbReference type="PROSITE-ProRule" id="PRU00175"/>
    </source>
</evidence>
<feature type="region of interest" description="Disordered" evidence="10">
    <location>
        <begin position="1"/>
        <end position="159"/>
    </location>
</feature>
<evidence type="ECO:0000256" key="10">
    <source>
        <dbReference type="SAM" id="MobiDB-lite"/>
    </source>
</evidence>
<dbReference type="InterPro" id="IPR002589">
    <property type="entry name" value="Macro_dom"/>
</dbReference>
<feature type="compositionally biased region" description="Acidic residues" evidence="10">
    <location>
        <begin position="20"/>
        <end position="31"/>
    </location>
</feature>
<dbReference type="InterPro" id="IPR039399">
    <property type="entry name" value="Deltex_C_sf"/>
</dbReference>
<dbReference type="EC" id="2.3.2.27" evidence="9"/>
<keyword evidence="9" id="KW-0963">Cytoplasm</keyword>
<feature type="compositionally biased region" description="Gly residues" evidence="10">
    <location>
        <begin position="634"/>
        <end position="645"/>
    </location>
</feature>
<dbReference type="Pfam" id="PF21718">
    <property type="entry name" value="KH_DTX3L"/>
    <property type="match status" value="1"/>
</dbReference>
<dbReference type="SUPFAM" id="SSF52949">
    <property type="entry name" value="Macro domain-like"/>
    <property type="match status" value="1"/>
</dbReference>
<evidence type="ECO:0000256" key="6">
    <source>
        <dbReference type="ARBA" id="ARBA00022771"/>
    </source>
</evidence>
<feature type="compositionally biased region" description="Low complexity" evidence="10">
    <location>
        <begin position="340"/>
        <end position="349"/>
    </location>
</feature>
<dbReference type="Proteomes" id="UP000001554">
    <property type="component" value="Chromosome 7"/>
</dbReference>
<reference evidence="14" key="2">
    <citation type="submission" date="2025-08" db="UniProtKB">
        <authorList>
            <consortium name="RefSeq"/>
        </authorList>
    </citation>
    <scope>IDENTIFICATION</scope>
    <source>
        <strain evidence="14">S238N-H82</strain>
        <tissue evidence="14">Testes</tissue>
    </source>
</reference>
<comment type="subcellular location">
    <subcellularLocation>
        <location evidence="9">Cytoplasm</location>
    </subcellularLocation>
</comment>